<evidence type="ECO:0000259" key="5">
    <source>
        <dbReference type="Pfam" id="PF25137"/>
    </source>
</evidence>
<evidence type="ECO:0000256" key="3">
    <source>
        <dbReference type="ARBA" id="ARBA00023027"/>
    </source>
</evidence>
<dbReference type="AlphaFoldDB" id="A0A4R6LRF7"/>
<evidence type="ECO:0000313" key="6">
    <source>
        <dbReference type="EMBL" id="TDO90049.1"/>
    </source>
</evidence>
<evidence type="ECO:0000259" key="4">
    <source>
        <dbReference type="Pfam" id="PF00465"/>
    </source>
</evidence>
<dbReference type="SUPFAM" id="SSF56796">
    <property type="entry name" value="Dehydroquinate synthase-like"/>
    <property type="match status" value="1"/>
</dbReference>
<feature type="domain" description="Alcohol dehydrogenase iron-type/glycerol dehydrogenase GldA" evidence="4">
    <location>
        <begin position="10"/>
        <end position="178"/>
    </location>
</feature>
<dbReference type="Pfam" id="PF00465">
    <property type="entry name" value="Fe-ADH"/>
    <property type="match status" value="1"/>
</dbReference>
<dbReference type="CDD" id="cd08188">
    <property type="entry name" value="PDDH"/>
    <property type="match status" value="1"/>
</dbReference>
<dbReference type="InterPro" id="IPR039697">
    <property type="entry name" value="Alcohol_dehydrogenase_Fe"/>
</dbReference>
<evidence type="ECO:0000313" key="7">
    <source>
        <dbReference type="Proteomes" id="UP000295064"/>
    </source>
</evidence>
<dbReference type="FunFam" id="1.20.1090.10:FF:000001">
    <property type="entry name" value="Aldehyde-alcohol dehydrogenase"/>
    <property type="match status" value="1"/>
</dbReference>
<dbReference type="OrthoDB" id="9804734at2"/>
<dbReference type="PANTHER" id="PTHR11496:SF102">
    <property type="entry name" value="ALCOHOL DEHYDROGENASE 4"/>
    <property type="match status" value="1"/>
</dbReference>
<dbReference type="InterPro" id="IPR018211">
    <property type="entry name" value="ADH_Fe_CS"/>
</dbReference>
<comment type="caution">
    <text evidence="6">The sequence shown here is derived from an EMBL/GenBank/DDBJ whole genome shotgun (WGS) entry which is preliminary data.</text>
</comment>
<organism evidence="6 7">
    <name type="scientific">Halanaerobium saccharolyticum</name>
    <dbReference type="NCBI Taxonomy" id="43595"/>
    <lineage>
        <taxon>Bacteria</taxon>
        <taxon>Bacillati</taxon>
        <taxon>Bacillota</taxon>
        <taxon>Clostridia</taxon>
        <taxon>Halanaerobiales</taxon>
        <taxon>Halanaerobiaceae</taxon>
        <taxon>Halanaerobium</taxon>
    </lineage>
</organism>
<dbReference type="Proteomes" id="UP000295064">
    <property type="component" value="Unassembled WGS sequence"/>
</dbReference>
<dbReference type="GO" id="GO:0004022">
    <property type="term" value="F:alcohol dehydrogenase (NAD+) activity"/>
    <property type="evidence" value="ECO:0007669"/>
    <property type="project" value="TreeGrafter"/>
</dbReference>
<name>A0A4R6LRF7_9FIRM</name>
<sequence>MLESRTLYWPSTTFIGPGAIKDMGQALQSRDFKKALIVTDQVLNEIGIVDKITAVLAENSIDYVVFDQVQPNPTTKNVNDGLAVLKENDCDFILSLGGGSPQDAAKGIGILATNGGDIKDYEGIDQSDNKSLPIVAVNTTAGTASEVTINYVITNEDTHIKMVMVDKNSLAEIAVSDPKLMTAKPADLTAATGMDVLTHAVEAYVSEGAFRLSDKLALESIELVGEALRDAVENGDDLEARSKMAYASYIAGMSFNNAGLGYVHSMAHQLGGMYDLPHGVCNAVLLPHVEEYNSKNTGDKLRNVAQALGKDVEGLSTAEANQAAVEAIKELSSEIGIPAGLKELGVKEEDLAEMAKNALNDVCKGTNPREVDLEATIEIYKKAM</sequence>
<dbReference type="PANTHER" id="PTHR11496">
    <property type="entry name" value="ALCOHOL DEHYDROGENASE"/>
    <property type="match status" value="1"/>
</dbReference>
<dbReference type="InterPro" id="IPR056798">
    <property type="entry name" value="ADH_Fe_C"/>
</dbReference>
<dbReference type="EMBL" id="SNWX01000010">
    <property type="protein sequence ID" value="TDO90049.1"/>
    <property type="molecule type" value="Genomic_DNA"/>
</dbReference>
<dbReference type="PROSITE" id="PS00060">
    <property type="entry name" value="ADH_IRON_2"/>
    <property type="match status" value="1"/>
</dbReference>
<dbReference type="Pfam" id="PF25137">
    <property type="entry name" value="ADH_Fe_C"/>
    <property type="match status" value="1"/>
</dbReference>
<evidence type="ECO:0000256" key="1">
    <source>
        <dbReference type="ARBA" id="ARBA00007358"/>
    </source>
</evidence>
<dbReference type="FunFam" id="3.40.50.1970:FF:000003">
    <property type="entry name" value="Alcohol dehydrogenase, iron-containing"/>
    <property type="match status" value="1"/>
</dbReference>
<proteinExistence type="inferred from homology"/>
<reference evidence="6 7" key="1">
    <citation type="submission" date="2019-03" db="EMBL/GenBank/DDBJ databases">
        <title>Subsurface microbial communities from deep shales in Ohio and West Virginia, USA.</title>
        <authorList>
            <person name="Wrighton K."/>
        </authorList>
    </citation>
    <scope>NUCLEOTIDE SEQUENCE [LARGE SCALE GENOMIC DNA]</scope>
    <source>
        <strain evidence="6 7">MA284_T2</strain>
    </source>
</reference>
<evidence type="ECO:0000256" key="2">
    <source>
        <dbReference type="ARBA" id="ARBA00023002"/>
    </source>
</evidence>
<dbReference type="RefSeq" id="WP_133514913.1">
    <property type="nucleotide sequence ID" value="NZ_SNWX01000010.1"/>
</dbReference>
<keyword evidence="2" id="KW-0560">Oxidoreductase</keyword>
<dbReference type="Gene3D" id="3.40.50.1970">
    <property type="match status" value="1"/>
</dbReference>
<keyword evidence="3" id="KW-0520">NAD</keyword>
<dbReference type="PROSITE" id="PS00913">
    <property type="entry name" value="ADH_IRON_1"/>
    <property type="match status" value="1"/>
</dbReference>
<comment type="similarity">
    <text evidence="1">Belongs to the iron-containing alcohol dehydrogenase family.</text>
</comment>
<feature type="domain" description="Fe-containing alcohol dehydrogenase-like C-terminal" evidence="5">
    <location>
        <begin position="189"/>
        <end position="384"/>
    </location>
</feature>
<accession>A0A4R6LRF7</accession>
<dbReference type="GO" id="GO:0046872">
    <property type="term" value="F:metal ion binding"/>
    <property type="evidence" value="ECO:0007669"/>
    <property type="project" value="InterPro"/>
</dbReference>
<gene>
    <name evidence="6" type="ORF">DFR79_1108</name>
</gene>
<dbReference type="InterPro" id="IPR001670">
    <property type="entry name" value="ADH_Fe/GldA"/>
</dbReference>
<protein>
    <submittedName>
        <fullName evidence="6">Alcohol dehydrogenase</fullName>
    </submittedName>
</protein>
<dbReference type="Gene3D" id="1.20.1090.10">
    <property type="entry name" value="Dehydroquinate synthase-like - alpha domain"/>
    <property type="match status" value="1"/>
</dbReference>